<gene>
    <name evidence="1" type="ORF">P106B_27</name>
</gene>
<keyword evidence="2" id="KW-1185">Reference proteome</keyword>
<organism evidence="1 2">
    <name type="scientific">Rhizobium phage vB_RglS_P106B</name>
    <dbReference type="NCBI Taxonomy" id="1458697"/>
    <lineage>
        <taxon>Viruses</taxon>
        <taxon>Duplodnaviria</taxon>
        <taxon>Heunggongvirae</taxon>
        <taxon>Uroviricota</taxon>
        <taxon>Caudoviricetes</taxon>
        <taxon>Rigallicvirus</taxon>
        <taxon>Rigallicvirus P106B</taxon>
    </lineage>
</organism>
<dbReference type="Gene3D" id="3.30.2000.20">
    <property type="match status" value="1"/>
</dbReference>
<proteinExistence type="predicted"/>
<dbReference type="KEGG" id="vg:18502973"/>
<dbReference type="Proteomes" id="UP000019367">
    <property type="component" value="Segment"/>
</dbReference>
<sequence length="141" mass="15703">MMMVEREILEALQKGVTAAVAASILPTLPVRYKGRIFGIPNDGKYLEIVHIPNNINGEFWNTGKTYRGLFRLILHWPVDDAGAYAPLDVIASIASHFSIGAVFQKNSVQVKVYQEPDLTGVIESAPDQLFPVTIRYESFQP</sequence>
<dbReference type="RefSeq" id="YP_009005953.1">
    <property type="nucleotide sequence ID" value="NC_023566.1"/>
</dbReference>
<evidence type="ECO:0000313" key="1">
    <source>
        <dbReference type="EMBL" id="AHJ10710.1"/>
    </source>
</evidence>
<dbReference type="EMBL" id="KF977490">
    <property type="protein sequence ID" value="AHJ10710.1"/>
    <property type="molecule type" value="Genomic_DNA"/>
</dbReference>
<name>W6E8F2_9CAUD</name>
<accession>W6E8F2</accession>
<dbReference type="GeneID" id="18502973"/>
<dbReference type="Pfam" id="PF13554">
    <property type="entry name" value="Phage_tail_terminator_5"/>
    <property type="match status" value="1"/>
</dbReference>
<reference evidence="1 2" key="1">
    <citation type="journal article" date="2015" name="Microbiology">
        <title>Genomic and phenotypic characterization of Rhizobium gallicum phage vB_RglS_P106B.</title>
        <authorList>
            <person name="Halmillawewa A.P."/>
            <person name="Restrepo-Cordoba M."/>
            <person name="Yost C.K."/>
            <person name="Hynes M.F."/>
        </authorList>
    </citation>
    <scope>NUCLEOTIDE SEQUENCE [LARGE SCALE GENOMIC DNA]</scope>
</reference>
<protein>
    <submittedName>
        <fullName evidence="1">Uncharacterized protein</fullName>
    </submittedName>
</protein>
<evidence type="ECO:0000313" key="2">
    <source>
        <dbReference type="Proteomes" id="UP000019367"/>
    </source>
</evidence>
<dbReference type="InterPro" id="IPR025395">
    <property type="entry name" value="Phage_tail_terminator-like"/>
</dbReference>